<evidence type="ECO:0000256" key="3">
    <source>
        <dbReference type="ARBA" id="ARBA00023163"/>
    </source>
</evidence>
<dbReference type="OMA" id="CPSNQRT"/>
<organism evidence="7 8">
    <name type="scientific">Corchorus capsularis</name>
    <name type="common">Jute</name>
    <dbReference type="NCBI Taxonomy" id="210143"/>
    <lineage>
        <taxon>Eukaryota</taxon>
        <taxon>Viridiplantae</taxon>
        <taxon>Streptophyta</taxon>
        <taxon>Embryophyta</taxon>
        <taxon>Tracheophyta</taxon>
        <taxon>Spermatophyta</taxon>
        <taxon>Magnoliopsida</taxon>
        <taxon>eudicotyledons</taxon>
        <taxon>Gunneridae</taxon>
        <taxon>Pentapetalae</taxon>
        <taxon>rosids</taxon>
        <taxon>malvids</taxon>
        <taxon>Malvales</taxon>
        <taxon>Malvaceae</taxon>
        <taxon>Grewioideae</taxon>
        <taxon>Apeibeae</taxon>
        <taxon>Corchorus</taxon>
    </lineage>
</organism>
<dbReference type="Gramene" id="OMO86285">
    <property type="protein sequence ID" value="OMO86285"/>
    <property type="gene ID" value="CCACVL1_09682"/>
</dbReference>
<name>A0A1R3IUN0_COCAP</name>
<evidence type="ECO:0000256" key="2">
    <source>
        <dbReference type="ARBA" id="ARBA00023015"/>
    </source>
</evidence>
<dbReference type="SUPFAM" id="SSF47459">
    <property type="entry name" value="HLH, helix-loop-helix DNA-binding domain"/>
    <property type="match status" value="1"/>
</dbReference>
<dbReference type="InterPro" id="IPR059002">
    <property type="entry name" value="IBH1_N"/>
</dbReference>
<dbReference type="PANTHER" id="PTHR33124:SF41">
    <property type="entry name" value="TRANSCRIPTION FACTOR BHLH149"/>
    <property type="match status" value="1"/>
</dbReference>
<dbReference type="InterPro" id="IPR044549">
    <property type="entry name" value="bHLH_AtIBH1-like"/>
</dbReference>
<dbReference type="InterPro" id="IPR044660">
    <property type="entry name" value="IBH1-like"/>
</dbReference>
<sequence length="211" mass="23701">MASFLPNLDPGPDTSPEFKRKKRRKTDQTPSSFDRNQATQRIKRWRTEREQQIYSTKLIEALRRSRSRTSSSSSSSAPGKQVRETADRVLAFSARGTTRWSRAILAARLGGGATLLRKHKKAKVAANRRLRKPEMINREKRKLPAVERKLKTLGRLVPGCRKLSFSNILEETSDYIAALEMQVRAMTALTELLAGGSVQPPADRLASNVNS</sequence>
<keyword evidence="4" id="KW-0539">Nucleus</keyword>
<dbReference type="OrthoDB" id="1647165at2759"/>
<keyword evidence="3" id="KW-0804">Transcription</keyword>
<evidence type="ECO:0000313" key="8">
    <source>
        <dbReference type="Proteomes" id="UP000188268"/>
    </source>
</evidence>
<dbReference type="GO" id="GO:0006355">
    <property type="term" value="P:regulation of DNA-templated transcription"/>
    <property type="evidence" value="ECO:0007669"/>
    <property type="project" value="InterPro"/>
</dbReference>
<comment type="caution">
    <text evidence="7">The sequence shown here is derived from an EMBL/GenBank/DDBJ whole genome shotgun (WGS) entry which is preliminary data.</text>
</comment>
<protein>
    <recommendedName>
        <fullName evidence="6">BHLH domain-containing protein</fullName>
    </recommendedName>
</protein>
<feature type="region of interest" description="Disordered" evidence="5">
    <location>
        <begin position="62"/>
        <end position="83"/>
    </location>
</feature>
<evidence type="ECO:0000256" key="5">
    <source>
        <dbReference type="SAM" id="MobiDB-lite"/>
    </source>
</evidence>
<proteinExistence type="predicted"/>
<gene>
    <name evidence="7" type="ORF">CCACVL1_09682</name>
</gene>
<dbReference type="GO" id="GO:0005634">
    <property type="term" value="C:nucleus"/>
    <property type="evidence" value="ECO:0007669"/>
    <property type="project" value="UniProtKB-SubCell"/>
</dbReference>
<dbReference type="CDD" id="cd11444">
    <property type="entry name" value="bHLH_AtIBH1_like"/>
    <property type="match status" value="1"/>
</dbReference>
<dbReference type="AlphaFoldDB" id="A0A1R3IUN0"/>
<evidence type="ECO:0000256" key="4">
    <source>
        <dbReference type="ARBA" id="ARBA00023242"/>
    </source>
</evidence>
<keyword evidence="2" id="KW-0805">Transcription regulation</keyword>
<keyword evidence="8" id="KW-1185">Reference proteome</keyword>
<dbReference type="Proteomes" id="UP000188268">
    <property type="component" value="Unassembled WGS sequence"/>
</dbReference>
<dbReference type="InterPro" id="IPR011598">
    <property type="entry name" value="bHLH_dom"/>
</dbReference>
<comment type="subcellular location">
    <subcellularLocation>
        <location evidence="1">Nucleus</location>
    </subcellularLocation>
</comment>
<feature type="domain" description="BHLH" evidence="6">
    <location>
        <begin position="130"/>
        <end position="179"/>
    </location>
</feature>
<dbReference type="PROSITE" id="PS50888">
    <property type="entry name" value="BHLH"/>
    <property type="match status" value="1"/>
</dbReference>
<dbReference type="STRING" id="210143.A0A1R3IUN0"/>
<reference evidence="7 8" key="1">
    <citation type="submission" date="2013-09" db="EMBL/GenBank/DDBJ databases">
        <title>Corchorus capsularis genome sequencing.</title>
        <authorList>
            <person name="Alam M."/>
            <person name="Haque M.S."/>
            <person name="Islam M.S."/>
            <person name="Emdad E.M."/>
            <person name="Islam M.M."/>
            <person name="Ahmed B."/>
            <person name="Halim A."/>
            <person name="Hossen Q.M.M."/>
            <person name="Hossain M.Z."/>
            <person name="Ahmed R."/>
            <person name="Khan M.M."/>
            <person name="Islam R."/>
            <person name="Rashid M.M."/>
            <person name="Khan S.A."/>
            <person name="Rahman M.S."/>
            <person name="Alam M."/>
        </authorList>
    </citation>
    <scope>NUCLEOTIDE SEQUENCE [LARGE SCALE GENOMIC DNA]</scope>
    <source>
        <strain evidence="8">cv. CVL-1</strain>
        <tissue evidence="7">Whole seedling</tissue>
    </source>
</reference>
<dbReference type="PANTHER" id="PTHR33124">
    <property type="entry name" value="TRANSCRIPTION FACTOR IBH1-LIKE 1"/>
    <property type="match status" value="1"/>
</dbReference>
<evidence type="ECO:0000256" key="1">
    <source>
        <dbReference type="ARBA" id="ARBA00004123"/>
    </source>
</evidence>
<evidence type="ECO:0000313" key="7">
    <source>
        <dbReference type="EMBL" id="OMO86285.1"/>
    </source>
</evidence>
<dbReference type="GO" id="GO:0000976">
    <property type="term" value="F:transcription cis-regulatory region binding"/>
    <property type="evidence" value="ECO:0007669"/>
    <property type="project" value="UniProtKB-ARBA"/>
</dbReference>
<dbReference type="Pfam" id="PF26576">
    <property type="entry name" value="IBH1_N"/>
    <property type="match status" value="1"/>
</dbReference>
<evidence type="ECO:0000259" key="6">
    <source>
        <dbReference type="PROSITE" id="PS50888"/>
    </source>
</evidence>
<accession>A0A1R3IUN0</accession>
<dbReference type="InterPro" id="IPR036638">
    <property type="entry name" value="HLH_DNA-bd_sf"/>
</dbReference>
<dbReference type="GO" id="GO:0046983">
    <property type="term" value="F:protein dimerization activity"/>
    <property type="evidence" value="ECO:0007669"/>
    <property type="project" value="InterPro"/>
</dbReference>
<dbReference type="Gene3D" id="4.10.280.10">
    <property type="entry name" value="Helix-loop-helix DNA-binding domain"/>
    <property type="match status" value="1"/>
</dbReference>
<dbReference type="EMBL" id="AWWV01009489">
    <property type="protein sequence ID" value="OMO86285.1"/>
    <property type="molecule type" value="Genomic_DNA"/>
</dbReference>
<feature type="compositionally biased region" description="Polar residues" evidence="5">
    <location>
        <begin position="28"/>
        <end position="40"/>
    </location>
</feature>
<feature type="region of interest" description="Disordered" evidence="5">
    <location>
        <begin position="1"/>
        <end position="49"/>
    </location>
</feature>